<organism evidence="6 7">
    <name type="scientific">Fonsecaea erecta</name>
    <dbReference type="NCBI Taxonomy" id="1367422"/>
    <lineage>
        <taxon>Eukaryota</taxon>
        <taxon>Fungi</taxon>
        <taxon>Dikarya</taxon>
        <taxon>Ascomycota</taxon>
        <taxon>Pezizomycotina</taxon>
        <taxon>Eurotiomycetes</taxon>
        <taxon>Chaetothyriomycetidae</taxon>
        <taxon>Chaetothyriales</taxon>
        <taxon>Herpotrichiellaceae</taxon>
        <taxon>Fonsecaea</taxon>
    </lineage>
</organism>
<feature type="region of interest" description="Disordered" evidence="4">
    <location>
        <begin position="442"/>
        <end position="511"/>
    </location>
</feature>
<comment type="subcellular location">
    <subcellularLocation>
        <location evidence="1">Nucleus</location>
    </subcellularLocation>
</comment>
<feature type="compositionally biased region" description="Acidic residues" evidence="4">
    <location>
        <begin position="787"/>
        <end position="805"/>
    </location>
</feature>
<dbReference type="RefSeq" id="XP_018688718.1">
    <property type="nucleotide sequence ID" value="XM_018841830.1"/>
</dbReference>
<sequence length="880" mass="95729">MVRKDPQKSVSKISSASSPAVATDVSSRKSSVLKSAFAPSQLQLHLFASVIQSFDVHQLRIHDTTTGRLRSQHETRAGSKITCLDWGYYGAAYRERQQSASKKKRKRDPESHDGAVVAYGTNSSQICMFSPAEGRIVGTLSGGHERGVKDFKFSRTDYLHGWSIGEDARLVQWNLTTAQPMRTINLPDSAISILASPAQSAPHIICASSTPFAVDLLSSDDFRIDRFDSFKNPVHALCRSGSTVVGAPEYFLAADTERYINVYDISEKKLVRTLVAGSGVTSLNLVTPSVETPDILREPVLCVVTKEGTVELFTNPFVENQQVNGGLKSSRKNLTRKASASIRLVTRDLKVKHVPIFAAFLEGPDVILVSADGGVDLAFQKVRWQDEGNGEVLFDGIKEVLKTTSSSTLNTATLNGVKDLGKTYVDESRTVVVNGGAGGARLDSAISISDSQEEDETDDTEEGESADEAAATRKDEDAVEAVEASDVDSDEEMADVENAEADPEEAEEGEPSFGELLASKHPHEISIASIIPQRDTSTLTLKPGQTTITSGMSLSTVLTQSLRTNDTSLLEACLHTLDMSIVKSTIQRLDSTLAGILLSKLAERLASRPGRYGHLITWVQWTCICHGGAIASQPDVAAKVRTLYEVLNARMKTLDDLLLLKGKLDMLDAQLAYRKQLLAQRPQGSRKGRDEPGIIYIEGEDNWDSEDEDLDEEIARPTKKSRTKQQRDLNELIGEDEEEEDDGEDSMPLENGAQDLSFDNEEDDEDDEEDEEGEPRLNGMRSTLGLVDDEAEVSSAEDSDPDDDGPSPAGSETPSVASSDSEGDQSGDDDEGEEEEEDSEMDSFINDGSVDFEEEEGDEVRVPGDSSDGEEGGDVRSRPT</sequence>
<feature type="region of interest" description="Disordered" evidence="4">
    <location>
        <begin position="1"/>
        <end position="25"/>
    </location>
</feature>
<dbReference type="AlphaFoldDB" id="A0A178Z762"/>
<accession>A0A178Z762</accession>
<dbReference type="InterPro" id="IPR015943">
    <property type="entry name" value="WD40/YVTN_repeat-like_dom_sf"/>
</dbReference>
<keyword evidence="2" id="KW-0539">Nucleus</keyword>
<dbReference type="PANTHER" id="PTHR44267">
    <property type="entry name" value="WD REPEAT-CONTAINING PROTEIN 43"/>
    <property type="match status" value="1"/>
</dbReference>
<dbReference type="InterPro" id="IPR036322">
    <property type="entry name" value="WD40_repeat_dom_sf"/>
</dbReference>
<dbReference type="STRING" id="1367422.A0A178Z762"/>
<evidence type="ECO:0000256" key="4">
    <source>
        <dbReference type="SAM" id="MobiDB-lite"/>
    </source>
</evidence>
<feature type="domain" description="Small-subunit processome Utp12" evidence="5">
    <location>
        <begin position="565"/>
        <end position="668"/>
    </location>
</feature>
<feature type="compositionally biased region" description="Low complexity" evidence="4">
    <location>
        <begin position="8"/>
        <end position="22"/>
    </location>
</feature>
<dbReference type="GO" id="GO:0032040">
    <property type="term" value="C:small-subunit processome"/>
    <property type="evidence" value="ECO:0007669"/>
    <property type="project" value="UniProtKB-ARBA"/>
</dbReference>
<evidence type="ECO:0000256" key="1">
    <source>
        <dbReference type="ARBA" id="ARBA00004123"/>
    </source>
</evidence>
<dbReference type="GO" id="GO:0000462">
    <property type="term" value="P:maturation of SSU-rRNA from tricistronic rRNA transcript (SSU-rRNA, 5.8S rRNA, LSU-rRNA)"/>
    <property type="evidence" value="ECO:0007669"/>
    <property type="project" value="TreeGrafter"/>
</dbReference>
<feature type="compositionally biased region" description="Acidic residues" evidence="4">
    <location>
        <begin position="698"/>
        <end position="712"/>
    </location>
</feature>
<feature type="compositionally biased region" description="Acidic residues" evidence="4">
    <location>
        <begin position="733"/>
        <end position="747"/>
    </location>
</feature>
<feature type="compositionally biased region" description="Acidic residues" evidence="4">
    <location>
        <begin position="758"/>
        <end position="773"/>
    </location>
</feature>
<dbReference type="EMBL" id="LVYI01000011">
    <property type="protein sequence ID" value="OAP55351.1"/>
    <property type="molecule type" value="Genomic_DNA"/>
</dbReference>
<feature type="compositionally biased region" description="Acidic residues" evidence="4">
    <location>
        <begin position="477"/>
        <end position="510"/>
    </location>
</feature>
<evidence type="ECO:0000256" key="3">
    <source>
        <dbReference type="ARBA" id="ARBA00038335"/>
    </source>
</evidence>
<gene>
    <name evidence="6" type="ORF">AYL99_10324</name>
</gene>
<proteinExistence type="inferred from homology"/>
<feature type="compositionally biased region" description="Acidic residues" evidence="4">
    <location>
        <begin position="451"/>
        <end position="467"/>
    </location>
</feature>
<dbReference type="SUPFAM" id="SSF50978">
    <property type="entry name" value="WD40 repeat-like"/>
    <property type="match status" value="1"/>
</dbReference>
<evidence type="ECO:0000313" key="7">
    <source>
        <dbReference type="Proteomes" id="UP000078343"/>
    </source>
</evidence>
<feature type="compositionally biased region" description="Acidic residues" evidence="4">
    <location>
        <begin position="821"/>
        <end position="841"/>
    </location>
</feature>
<evidence type="ECO:0000259" key="5">
    <source>
        <dbReference type="Pfam" id="PF04003"/>
    </source>
</evidence>
<comment type="caution">
    <text evidence="6">The sequence shown here is derived from an EMBL/GenBank/DDBJ whole genome shotgun (WGS) entry which is preliminary data.</text>
</comment>
<dbReference type="Pfam" id="PF04003">
    <property type="entry name" value="Utp12"/>
    <property type="match status" value="1"/>
</dbReference>
<protein>
    <recommendedName>
        <fullName evidence="5">Small-subunit processome Utp12 domain-containing protein</fullName>
    </recommendedName>
</protein>
<evidence type="ECO:0000313" key="6">
    <source>
        <dbReference type="EMBL" id="OAP55351.1"/>
    </source>
</evidence>
<name>A0A178Z762_9EURO</name>
<dbReference type="GeneID" id="30014492"/>
<dbReference type="Proteomes" id="UP000078343">
    <property type="component" value="Unassembled WGS sequence"/>
</dbReference>
<evidence type="ECO:0000256" key="2">
    <source>
        <dbReference type="ARBA" id="ARBA00023242"/>
    </source>
</evidence>
<dbReference type="InterPro" id="IPR007148">
    <property type="entry name" value="SSU_processome_Utp12"/>
</dbReference>
<feature type="region of interest" description="Disordered" evidence="4">
    <location>
        <begin position="680"/>
        <end position="880"/>
    </location>
</feature>
<dbReference type="OrthoDB" id="30195at2759"/>
<keyword evidence="7" id="KW-1185">Reference proteome</keyword>
<comment type="similarity">
    <text evidence="3">Belongs to the UTP5 family.</text>
</comment>
<reference evidence="6 7" key="1">
    <citation type="submission" date="2016-04" db="EMBL/GenBank/DDBJ databases">
        <title>Draft genome of Fonsecaea erecta CBS 125763.</title>
        <authorList>
            <person name="Weiss V.A."/>
            <person name="Vicente V.A."/>
            <person name="Raittz R.T."/>
            <person name="Moreno L.F."/>
            <person name="De Souza E.M."/>
            <person name="Pedrosa F.O."/>
            <person name="Steffens M.B."/>
            <person name="Faoro H."/>
            <person name="Tadra-Sfeir M.Z."/>
            <person name="Najafzadeh M.J."/>
            <person name="Felipe M.S."/>
            <person name="Teixeira M."/>
            <person name="Sun J."/>
            <person name="Xi L."/>
            <person name="Gomes R."/>
            <person name="De Azevedo C.M."/>
            <person name="Salgado C.G."/>
            <person name="Da Silva M.B."/>
            <person name="Nascimento M.F."/>
            <person name="Queiroz-Telles F."/>
            <person name="Attili D.S."/>
            <person name="Gorbushina A."/>
        </authorList>
    </citation>
    <scope>NUCLEOTIDE SEQUENCE [LARGE SCALE GENOMIC DNA]</scope>
    <source>
        <strain evidence="6 7">CBS 125763</strain>
    </source>
</reference>
<dbReference type="InterPro" id="IPR052414">
    <property type="entry name" value="U3_snoRNA-assoc_WDR"/>
</dbReference>
<dbReference type="Gene3D" id="2.130.10.10">
    <property type="entry name" value="YVTN repeat-like/Quinoprotein amine dehydrogenase"/>
    <property type="match status" value="1"/>
</dbReference>
<dbReference type="PANTHER" id="PTHR44267:SF1">
    <property type="entry name" value="WD REPEAT-CONTAINING PROTEIN 43"/>
    <property type="match status" value="1"/>
</dbReference>